<accession>A0ABS7KTH7</accession>
<evidence type="ECO:0000313" key="2">
    <source>
        <dbReference type="Proteomes" id="UP001299068"/>
    </source>
</evidence>
<dbReference type="EMBL" id="JAIKTU010000001">
    <property type="protein sequence ID" value="MBY0754125.1"/>
    <property type="molecule type" value="Genomic_DNA"/>
</dbReference>
<dbReference type="InterPro" id="IPR025234">
    <property type="entry name" value="YjzH-like"/>
</dbReference>
<gene>
    <name evidence="1" type="ORF">K5V21_01520</name>
</gene>
<protein>
    <submittedName>
        <fullName evidence="1">DUF4177 domain-containing protein</fullName>
    </submittedName>
</protein>
<comment type="caution">
    <text evidence="1">The sequence shown here is derived from an EMBL/GenBank/DDBJ whole genome shotgun (WGS) entry which is preliminary data.</text>
</comment>
<name>A0ABS7KTH7_CLOSR</name>
<dbReference type="RefSeq" id="WP_221858534.1">
    <property type="nucleotide sequence ID" value="NZ_JAIKTU010000001.1"/>
</dbReference>
<evidence type="ECO:0000313" key="1">
    <source>
        <dbReference type="EMBL" id="MBY0754125.1"/>
    </source>
</evidence>
<reference evidence="1 2" key="1">
    <citation type="journal article" date="2021" name="Cell Host Microbe">
        <title>in vivo commensal control of Clostridioides difficile virulence.</title>
        <authorList>
            <person name="Girinathan B.P."/>
            <person name="Dibenedetto N."/>
            <person name="Worley J.N."/>
            <person name="Peltier J."/>
            <person name="Arrieta-Ortiz M.L."/>
            <person name="Rupa Christinal Immanuel S."/>
            <person name="Lavin R."/>
            <person name="Delaney M.L."/>
            <person name="Cummins C."/>
            <person name="Hoffmann M."/>
            <person name="Luo Y."/>
            <person name="Gonzalez-Escalona N."/>
            <person name="Allard M."/>
            <person name="Onderdonk A.B."/>
            <person name="Gerber G.K."/>
            <person name="Sonenshein A.L."/>
            <person name="Baliga N."/>
            <person name="Dupuy B."/>
            <person name="Bry L."/>
        </authorList>
    </citation>
    <scope>NUCLEOTIDE SEQUENCE [LARGE SCALE GENOMIC DNA]</scope>
    <source>
        <strain evidence="1 2">DSM 599</strain>
    </source>
</reference>
<keyword evidence="2" id="KW-1185">Reference proteome</keyword>
<dbReference type="Pfam" id="PF13783">
    <property type="entry name" value="DUF4177"/>
    <property type="match status" value="1"/>
</dbReference>
<proteinExistence type="predicted"/>
<dbReference type="Proteomes" id="UP001299068">
    <property type="component" value="Unassembled WGS sequence"/>
</dbReference>
<organism evidence="1 2">
    <name type="scientific">Clostridium sardiniense</name>
    <name type="common">Clostridium absonum</name>
    <dbReference type="NCBI Taxonomy" id="29369"/>
    <lineage>
        <taxon>Bacteria</taxon>
        <taxon>Bacillati</taxon>
        <taxon>Bacillota</taxon>
        <taxon>Clostridia</taxon>
        <taxon>Eubacteriales</taxon>
        <taxon>Clostridiaceae</taxon>
        <taxon>Clostridium</taxon>
    </lineage>
</organism>
<sequence>MYKYMYVEATTSGMFREADHRELIDNYSKEGWRYVSAIPTEFYGNNGQIKTFDLVFEKKYDE</sequence>